<reference evidence="2 3" key="1">
    <citation type="submission" date="2024-02" db="EMBL/GenBank/DDBJ databases">
        <title>Full genome sequence of Nocardioides kribbensis.</title>
        <authorList>
            <person name="Poletto B.L."/>
            <person name="Silva G."/>
            <person name="Galante D."/>
            <person name="Campos K.R."/>
            <person name="Santos M.B.N."/>
            <person name="Sacchi C.T."/>
        </authorList>
    </citation>
    <scope>NUCLEOTIDE SEQUENCE [LARGE SCALE GENOMIC DNA]</scope>
    <source>
        <strain evidence="2 3">O4R</strain>
    </source>
</reference>
<evidence type="ECO:0000256" key="1">
    <source>
        <dbReference type="SAM" id="MobiDB-lite"/>
    </source>
</evidence>
<keyword evidence="3" id="KW-1185">Reference proteome</keyword>
<keyword evidence="2" id="KW-0808">Transferase</keyword>
<feature type="region of interest" description="Disordered" evidence="1">
    <location>
        <begin position="1"/>
        <end position="20"/>
    </location>
</feature>
<protein>
    <submittedName>
        <fullName evidence="2">Sulfotransferase</fullName>
        <ecNumber evidence="2">2.8.2.-</ecNumber>
    </submittedName>
</protein>
<dbReference type="EMBL" id="JBEGDP010000021">
    <property type="protein sequence ID" value="MEQ7848782.1"/>
    <property type="molecule type" value="Genomic_DNA"/>
</dbReference>
<feature type="compositionally biased region" description="Low complexity" evidence="1">
    <location>
        <begin position="1"/>
        <end position="10"/>
    </location>
</feature>
<evidence type="ECO:0000313" key="2">
    <source>
        <dbReference type="EMBL" id="MEQ7848782.1"/>
    </source>
</evidence>
<name>A0ABV1P1Z9_9ACTN</name>
<comment type="caution">
    <text evidence="2">The sequence shown here is derived from an EMBL/GenBank/DDBJ whole genome shotgun (WGS) entry which is preliminary data.</text>
</comment>
<dbReference type="SUPFAM" id="SSF52540">
    <property type="entry name" value="P-loop containing nucleoside triphosphate hydrolases"/>
    <property type="match status" value="1"/>
</dbReference>
<proteinExistence type="predicted"/>
<dbReference type="Pfam" id="PF13469">
    <property type="entry name" value="Sulfotransfer_3"/>
    <property type="match status" value="1"/>
</dbReference>
<dbReference type="RefSeq" id="WP_349805238.1">
    <property type="nucleotide sequence ID" value="NZ_JBEGDP010000021.1"/>
</dbReference>
<dbReference type="Gene3D" id="3.40.50.300">
    <property type="entry name" value="P-loop containing nucleotide triphosphate hydrolases"/>
    <property type="match status" value="1"/>
</dbReference>
<dbReference type="EC" id="2.8.2.-" evidence="2"/>
<gene>
    <name evidence="2" type="ORF">V6R90_15980</name>
</gene>
<evidence type="ECO:0000313" key="3">
    <source>
        <dbReference type="Proteomes" id="UP001482520"/>
    </source>
</evidence>
<dbReference type="Proteomes" id="UP001482520">
    <property type="component" value="Unassembled WGS sequence"/>
</dbReference>
<accession>A0ABV1P1Z9</accession>
<organism evidence="2 3">
    <name type="scientific">Nocardioides kribbensis</name>
    <dbReference type="NCBI Taxonomy" id="305517"/>
    <lineage>
        <taxon>Bacteria</taxon>
        <taxon>Bacillati</taxon>
        <taxon>Actinomycetota</taxon>
        <taxon>Actinomycetes</taxon>
        <taxon>Propionibacteriales</taxon>
        <taxon>Nocardioidaceae</taxon>
        <taxon>Nocardioides</taxon>
    </lineage>
</organism>
<dbReference type="InterPro" id="IPR027417">
    <property type="entry name" value="P-loop_NTPase"/>
</dbReference>
<sequence length="311" mass="34139">MTSYAAARPTRPARPDARGDAGPLFVLGAPRSGTSLVYRALALHPRAAWVSNYHRRLPALPELGALGHVARLAPERRRAVWFGPGGDDAYRYASRRSLAERFFPQPVEGEPVFVRRGAVPGAAPGDPTVDVAGLVRDLERLRRSAGAAVVVSKRIDHNRRVPLLAEAFPRARFVVVTRDGRAVTRSLTGVDWWPDLELWWDGRARVLDRVAQGADPAELAARHWLHETEALDAGLAGLDPGRVRHVGYEELVRDPVAVLGATARFAGLGEDGAWAEELRRLSYPDRNRSTREVPVGVARILAPSLARHGYR</sequence>
<dbReference type="GO" id="GO:0016740">
    <property type="term" value="F:transferase activity"/>
    <property type="evidence" value="ECO:0007669"/>
    <property type="project" value="UniProtKB-KW"/>
</dbReference>